<organism evidence="1 2">
    <name type="scientific">Streptomyces mesophilus</name>
    <dbReference type="NCBI Taxonomy" id="1775132"/>
    <lineage>
        <taxon>Bacteria</taxon>
        <taxon>Bacillati</taxon>
        <taxon>Actinomycetota</taxon>
        <taxon>Actinomycetes</taxon>
        <taxon>Kitasatosporales</taxon>
        <taxon>Streptomycetaceae</taxon>
        <taxon>Streptomyces</taxon>
    </lineage>
</organism>
<comment type="caution">
    <text evidence="1">The sequence shown here is derived from an EMBL/GenBank/DDBJ whole genome shotgun (WGS) entry which is preliminary data.</text>
</comment>
<gene>
    <name evidence="1" type="ORF">G6045_35820</name>
</gene>
<keyword evidence="2" id="KW-1185">Reference proteome</keyword>
<evidence type="ECO:0000313" key="1">
    <source>
        <dbReference type="EMBL" id="NGO80990.1"/>
    </source>
</evidence>
<dbReference type="Proteomes" id="UP000481109">
    <property type="component" value="Unassembled WGS sequence"/>
</dbReference>
<dbReference type="AlphaFoldDB" id="A0A6G4XW47"/>
<reference evidence="1 2" key="1">
    <citation type="submission" date="2020-02" db="EMBL/GenBank/DDBJ databases">
        <title>Whole-genome analyses of novel actinobacteria.</title>
        <authorList>
            <person name="Sahin N."/>
            <person name="Tokatli A."/>
        </authorList>
    </citation>
    <scope>NUCLEOTIDE SEQUENCE [LARGE SCALE GENOMIC DNA]</scope>
    <source>
        <strain evidence="1 2">YC504</strain>
    </source>
</reference>
<name>A0A6G4XW47_9ACTN</name>
<evidence type="ECO:0008006" key="3">
    <source>
        <dbReference type="Google" id="ProtNLM"/>
    </source>
</evidence>
<dbReference type="EMBL" id="JAAKZW010000269">
    <property type="protein sequence ID" value="NGO80990.1"/>
    <property type="molecule type" value="Genomic_DNA"/>
</dbReference>
<dbReference type="RefSeq" id="WP_165336397.1">
    <property type="nucleotide sequence ID" value="NZ_JAAKZW010000269.1"/>
</dbReference>
<accession>A0A6G4XW47</accession>
<evidence type="ECO:0000313" key="2">
    <source>
        <dbReference type="Proteomes" id="UP000481109"/>
    </source>
</evidence>
<sequence>MPALNVDFSEEELAELRALAQDTGEPMKAIVRKATADTISRHRALREAAEVFQRTFHDPALADAISAAGIDDGPARRSAGQAA</sequence>
<protein>
    <recommendedName>
        <fullName evidence="3">Ribbon-helix-helix protein, CopG family</fullName>
    </recommendedName>
</protein>
<proteinExistence type="predicted"/>